<keyword evidence="4" id="KW-1185">Reference proteome</keyword>
<dbReference type="Proteomes" id="UP000273083">
    <property type="component" value="Unassembled WGS sequence"/>
</dbReference>
<comment type="caution">
    <text evidence="3">The sequence shown here is derived from an EMBL/GenBank/DDBJ whole genome shotgun (WGS) entry which is preliminary data.</text>
</comment>
<gene>
    <name evidence="3" type="ORF">EDD66_102449</name>
</gene>
<evidence type="ECO:0000313" key="3">
    <source>
        <dbReference type="EMBL" id="ROR30794.1"/>
    </source>
</evidence>
<dbReference type="PANTHER" id="PTHR38032:SF1">
    <property type="entry name" value="RNA-BINDING PROTEIN KHPB N-TERMINAL DOMAIN-CONTAINING PROTEIN"/>
    <property type="match status" value="1"/>
</dbReference>
<organism evidence="3 4">
    <name type="scientific">Mobilisporobacter senegalensis</name>
    <dbReference type="NCBI Taxonomy" id="1329262"/>
    <lineage>
        <taxon>Bacteria</taxon>
        <taxon>Bacillati</taxon>
        <taxon>Bacillota</taxon>
        <taxon>Clostridia</taxon>
        <taxon>Lachnospirales</taxon>
        <taxon>Lachnospiraceae</taxon>
        <taxon>Mobilisporobacter</taxon>
    </lineage>
</organism>
<dbReference type="PANTHER" id="PTHR38032">
    <property type="entry name" value="POLYMERASE-RELATED"/>
    <property type="match status" value="1"/>
</dbReference>
<sequence>MMYKNGFFQLSIKNDGIYMKIFPAMNGGAPLKFDEVSRYLTKKRIMDYDIKTLHDTINKAKGPIEVKIGNQTVLPENESVEITISSDRMTVFGRFYPPSTGGKTISSEEVLNDLVHAGVKHGILNENIEAFFKNRQYCTDIILAAGTPPEKGHDAKIIYHFNISNNAKPKINEDGSVDFHQLDVISKVKAGDILATLEPVVYGKPGMDVLGKTLPPDKVVNRILRYGKNIHLSEDGCIMYTDVSGHVKLENDKVVVADTYDVNGDVNTSTGDINYDGNVHIRGNVITGFSVKAKGDIEVDGVVEGATLIAEGKIILRRGIQGMSRGKLEAQGDVITKFIESCEVISGSNVTAGAILHSNVTAKGEINVNGRNGSVTGGTLRSSSLISVKSVGSTMGTSTTLEVGIDPILVDELHTLEKDIPAMINEKEKLLQVVTLLQKKMDLGEKLTADKLNYLQIASKNSLALEENIEKAKARFEDLKVVIENTEGGKVRVSNIAYPGVKIVISNVIYFVRSEQHYCQFLREGADILVKPY</sequence>
<dbReference type="EMBL" id="RJVG01000002">
    <property type="protein sequence ID" value="ROR30794.1"/>
    <property type="molecule type" value="Genomic_DNA"/>
</dbReference>
<dbReference type="InterPro" id="IPR046865">
    <property type="entry name" value="FapA_b_solenoid"/>
</dbReference>
<dbReference type="Pfam" id="PF03961">
    <property type="entry name" value="FapA"/>
    <property type="match status" value="1"/>
</dbReference>
<evidence type="ECO:0000313" key="4">
    <source>
        <dbReference type="Proteomes" id="UP000273083"/>
    </source>
</evidence>
<dbReference type="RefSeq" id="WP_170164257.1">
    <property type="nucleotide sequence ID" value="NZ_RJVG01000002.1"/>
</dbReference>
<dbReference type="InterPro" id="IPR046866">
    <property type="entry name" value="FapA_N"/>
</dbReference>
<evidence type="ECO:0000259" key="2">
    <source>
        <dbReference type="Pfam" id="PF20250"/>
    </source>
</evidence>
<dbReference type="Pfam" id="PF20250">
    <property type="entry name" value="FapA_N"/>
    <property type="match status" value="1"/>
</dbReference>
<evidence type="ECO:0000256" key="1">
    <source>
        <dbReference type="SAM" id="Coils"/>
    </source>
</evidence>
<protein>
    <recommendedName>
        <fullName evidence="2">Flagellar Assembly Protein A N-terminal region domain-containing protein</fullName>
    </recommendedName>
</protein>
<dbReference type="InterPro" id="IPR005646">
    <property type="entry name" value="FapA"/>
</dbReference>
<feature type="coiled-coil region" evidence="1">
    <location>
        <begin position="455"/>
        <end position="482"/>
    </location>
</feature>
<name>A0A3N1XVY3_9FIRM</name>
<feature type="domain" description="Flagellar Assembly Protein A N-terminal region" evidence="2">
    <location>
        <begin position="80"/>
        <end position="251"/>
    </location>
</feature>
<dbReference type="AlphaFoldDB" id="A0A3N1XVY3"/>
<accession>A0A3N1XVY3</accession>
<proteinExistence type="predicted"/>
<keyword evidence="1" id="KW-0175">Coiled coil</keyword>
<reference evidence="3 4" key="1">
    <citation type="submission" date="2018-11" db="EMBL/GenBank/DDBJ databases">
        <title>Genomic Encyclopedia of Type Strains, Phase IV (KMG-IV): sequencing the most valuable type-strain genomes for metagenomic binning, comparative biology and taxonomic classification.</title>
        <authorList>
            <person name="Goeker M."/>
        </authorList>
    </citation>
    <scope>NUCLEOTIDE SEQUENCE [LARGE SCALE GENOMIC DNA]</scope>
    <source>
        <strain evidence="3 4">DSM 26537</strain>
    </source>
</reference>